<dbReference type="Gene3D" id="2.30.130.30">
    <property type="entry name" value="Hypothetical protein"/>
    <property type="match status" value="1"/>
</dbReference>
<dbReference type="InterPro" id="IPR015947">
    <property type="entry name" value="PUA-like_sf"/>
</dbReference>
<reference evidence="2 3" key="1">
    <citation type="submission" date="2024-02" db="EMBL/GenBank/DDBJ databases">
        <authorList>
            <person name="Chen Y."/>
            <person name="Shah S."/>
            <person name="Dougan E. K."/>
            <person name="Thang M."/>
            <person name="Chan C."/>
        </authorList>
    </citation>
    <scope>NUCLEOTIDE SEQUENCE [LARGE SCALE GENOMIC DNA]</scope>
</reference>
<evidence type="ECO:0000313" key="3">
    <source>
        <dbReference type="Proteomes" id="UP001642464"/>
    </source>
</evidence>
<evidence type="ECO:0000259" key="1">
    <source>
        <dbReference type="Pfam" id="PF04266"/>
    </source>
</evidence>
<feature type="domain" description="ASCH" evidence="1">
    <location>
        <begin position="8"/>
        <end position="65"/>
    </location>
</feature>
<gene>
    <name evidence="2" type="ORF">SCF082_LOCUS45804</name>
</gene>
<organism evidence="2 3">
    <name type="scientific">Durusdinium trenchii</name>
    <dbReference type="NCBI Taxonomy" id="1381693"/>
    <lineage>
        <taxon>Eukaryota</taxon>
        <taxon>Sar</taxon>
        <taxon>Alveolata</taxon>
        <taxon>Dinophyceae</taxon>
        <taxon>Suessiales</taxon>
        <taxon>Symbiodiniaceae</taxon>
        <taxon>Durusdinium</taxon>
    </lineage>
</organism>
<protein>
    <submittedName>
        <fullName evidence="2">MutS protein-like 4</fullName>
    </submittedName>
</protein>
<dbReference type="EMBL" id="CAXAMM010041151">
    <property type="protein sequence ID" value="CAK9097637.1"/>
    <property type="molecule type" value="Genomic_DNA"/>
</dbReference>
<keyword evidence="3" id="KW-1185">Reference proteome</keyword>
<dbReference type="InterPro" id="IPR007374">
    <property type="entry name" value="ASCH_domain"/>
</dbReference>
<dbReference type="SUPFAM" id="SSF88697">
    <property type="entry name" value="PUA domain-like"/>
    <property type="match status" value="1"/>
</dbReference>
<sequence>MAFHRSALTVKSQWLALLLSGEKTWEIRTKNCRVRGDVAVMASGSSFVYGFVEIVDCQKRSPAELSGGKRFHLVPDDEIEKYTNGQAAYAWVISRPRILVRPLAVRRAQSSINWVKLDDGSIQELQQRAAYDGSAAMAAAIRSDMAQVERQRRRPGRRRSSSARERLVAGLMAEADDFWSEGDGVVNEVTASMQIFQNLCAWLLYGPKPPMKLMRKLLLQSARGLNEQLLKLRSPEEADKVQQLRWCFELYHRLESLPRPNDEHCHLGHGVLISLKHGGNGLPYWAFEAAG</sequence>
<evidence type="ECO:0000313" key="2">
    <source>
        <dbReference type="EMBL" id="CAK9097637.1"/>
    </source>
</evidence>
<accession>A0ABP0RAM6</accession>
<proteinExistence type="predicted"/>
<comment type="caution">
    <text evidence="2">The sequence shown here is derived from an EMBL/GenBank/DDBJ whole genome shotgun (WGS) entry which is preliminary data.</text>
</comment>
<dbReference type="Pfam" id="PF04266">
    <property type="entry name" value="ASCH"/>
    <property type="match status" value="1"/>
</dbReference>
<dbReference type="Proteomes" id="UP001642464">
    <property type="component" value="Unassembled WGS sequence"/>
</dbReference>
<name>A0ABP0RAM6_9DINO</name>